<evidence type="ECO:0000256" key="4">
    <source>
        <dbReference type="ARBA" id="ARBA00022771"/>
    </source>
</evidence>
<dbReference type="CDD" id="cd20102">
    <property type="entry name" value="MBT_L3MBTL1-like_rpt2"/>
    <property type="match status" value="1"/>
</dbReference>
<sequence length="1176" mass="130854">MLKQRQVANPVKDQGNRLALRRRSFEFVADRGAGVETVLGLTVNGVGGKLVQVQGSSPNSTYAYVGTLFKPGTRGSEPVAQKILLTPVKGKDGSITRFILPRPVLPPNSQSGPINVVLPSTPGKQLSYVLQPMVQNKTAVTTTAAAAPHKVYTPNIIRQKIGEGKIVSTSLVQVLSKGITVTSPTCSATAVTTESSAAVSQPQSSDKSDSSTPQSIKLAPPVPKPLAQPPKPLTLAAVVTTGTTTSLVTVTSSTDSLSSDCRSSLPIVTCSTSCSSTVTSTTVTSPLLNPAIEPLKCHEVIMIEDGEKDTPKVVSSPSSIKERSRKRKEPLSNDLLKKPLQGFQIEANKVLPGAEDYDPLEIIEWESSGLGKLPGSDIKFVVNDFGMLEVHDEKNVDRQSQDLIDDLTKQLERDPDEIYCCVSCSCYGLITEFYDENFCSKSCRESVFGRQTLLKKREGIQPIETVESKKRRKLLQSVIPVTATCCFDDDSTKGSNDDCIIEADKDPLATEEESTTVKKNVKDGLPVIIELDDDNSTSPPGFTEAILKKEAKNDIDYSQQLIKVKKIIKKGVKIGRSIPHRTYSKIDEKHKFNLRPRFIDKTDDKLSDNEELDQDMDPPVKQDLRKRNSSTDSVPEKVNQKQFEEFPWNSYLLDTHARPAWVKLFQNSYPLTNNTFKVGYKLESIDPEHQAFICAVTVVQIKGYRLKLHFDGYSKIYDFWVNADSPNIFPCGFCSQHGIPLQPPCGYRADTFSWPSYISSWKAKAAPTSPNLFRVGMKLEAVDRKNSYLVCVATVAAVLDNRILVHFDSWGDVYDYWADTSSPYIHYVGWCKQTKHILTPPNGIKPSDFSWDRYLKETNSVAAPYRAFRLRPQIDFKKGTKLEAVDKRAPHLLRVATIRDVLPYQLRMTFDGFPDHFGYWVDDDCPDLHPVGWGARTGHPVEPPPTEKEDLASPCPTPGCLGQGHAKGTKFENHTCEADCPYSLENLTDDDLIPDRLSDKPCSMDPGHEDKKGHGNVIDVDKSDTDGDSDEDVAVKRWRWLGVREENRRFLEQKLSKKSKVKRGLIKLKKLDTTEGIKKTELESKSFTFDLPCKPIQDEVAASVKDSDPLSWDRYRVAEFAKSILNKFPQCIIDEDIDGKAFLMLSQEELTDQLSFKLGDAIKLFTAITLLRDKVT</sequence>
<dbReference type="PANTHER" id="PTHR12247:SF131">
    <property type="entry name" value="LD05287P"/>
    <property type="match status" value="1"/>
</dbReference>
<organism evidence="11 12">
    <name type="scientific">Ranatra chinensis</name>
    <dbReference type="NCBI Taxonomy" id="642074"/>
    <lineage>
        <taxon>Eukaryota</taxon>
        <taxon>Metazoa</taxon>
        <taxon>Ecdysozoa</taxon>
        <taxon>Arthropoda</taxon>
        <taxon>Hexapoda</taxon>
        <taxon>Insecta</taxon>
        <taxon>Pterygota</taxon>
        <taxon>Neoptera</taxon>
        <taxon>Paraneoptera</taxon>
        <taxon>Hemiptera</taxon>
        <taxon>Heteroptera</taxon>
        <taxon>Panheteroptera</taxon>
        <taxon>Nepomorpha</taxon>
        <taxon>Nepidae</taxon>
        <taxon>Ranatrinae</taxon>
        <taxon>Ranatra</taxon>
    </lineage>
</organism>
<dbReference type="PROSITE" id="PS51079">
    <property type="entry name" value="MBT"/>
    <property type="match status" value="3"/>
</dbReference>
<feature type="region of interest" description="Disordered" evidence="10">
    <location>
        <begin position="308"/>
        <end position="331"/>
    </location>
</feature>
<dbReference type="Pfam" id="PF02820">
    <property type="entry name" value="MBT"/>
    <property type="match status" value="3"/>
</dbReference>
<dbReference type="GO" id="GO:0005634">
    <property type="term" value="C:nucleus"/>
    <property type="evidence" value="ECO:0007669"/>
    <property type="project" value="UniProtKB-SubCell"/>
</dbReference>
<comment type="subcellular location">
    <subcellularLocation>
        <location evidence="1">Nucleus</location>
    </subcellularLocation>
</comment>
<feature type="repeat" description="MBT" evidence="9">
    <location>
        <begin position="849"/>
        <end position="944"/>
    </location>
</feature>
<proteinExistence type="predicted"/>
<keyword evidence="8" id="KW-0539">Nucleus</keyword>
<feature type="compositionally biased region" description="Pro residues" evidence="10">
    <location>
        <begin position="220"/>
        <end position="230"/>
    </location>
</feature>
<evidence type="ECO:0008006" key="13">
    <source>
        <dbReference type="Google" id="ProtNLM"/>
    </source>
</evidence>
<feature type="repeat" description="MBT" evidence="9">
    <location>
        <begin position="752"/>
        <end position="841"/>
    </location>
</feature>
<dbReference type="InterPro" id="IPR036060">
    <property type="entry name" value="Znf_C2H2C_sf"/>
</dbReference>
<reference evidence="11 12" key="1">
    <citation type="submission" date="2024-07" db="EMBL/GenBank/DDBJ databases">
        <title>Chromosome-level genome assembly of the water stick insect Ranatra chinensis (Heteroptera: Nepidae).</title>
        <authorList>
            <person name="Liu X."/>
        </authorList>
    </citation>
    <scope>NUCLEOTIDE SEQUENCE [LARGE SCALE GENOMIC DNA]</scope>
    <source>
        <strain evidence="11">Cailab_2021Rc</strain>
        <tissue evidence="11">Muscle</tissue>
    </source>
</reference>
<evidence type="ECO:0000256" key="10">
    <source>
        <dbReference type="SAM" id="MobiDB-lite"/>
    </source>
</evidence>
<keyword evidence="3" id="KW-0677">Repeat</keyword>
<keyword evidence="12" id="KW-1185">Reference proteome</keyword>
<evidence type="ECO:0000256" key="3">
    <source>
        <dbReference type="ARBA" id="ARBA00022737"/>
    </source>
</evidence>
<name>A0ABD0Z800_9HEMI</name>
<dbReference type="EMBL" id="JBFDAA010000001">
    <property type="protein sequence ID" value="KAL1140697.1"/>
    <property type="molecule type" value="Genomic_DNA"/>
</dbReference>
<feature type="compositionally biased region" description="Low complexity" evidence="10">
    <location>
        <begin position="193"/>
        <end position="219"/>
    </location>
</feature>
<evidence type="ECO:0000313" key="11">
    <source>
        <dbReference type="EMBL" id="KAL1140697.1"/>
    </source>
</evidence>
<dbReference type="GO" id="GO:0008270">
    <property type="term" value="F:zinc ion binding"/>
    <property type="evidence" value="ECO:0007669"/>
    <property type="project" value="UniProtKB-KW"/>
</dbReference>
<keyword evidence="4" id="KW-0863">Zinc-finger</keyword>
<dbReference type="SUPFAM" id="SSF47769">
    <property type="entry name" value="SAM/Pointed domain"/>
    <property type="match status" value="1"/>
</dbReference>
<feature type="region of interest" description="Disordered" evidence="10">
    <location>
        <begin position="193"/>
        <end position="230"/>
    </location>
</feature>
<evidence type="ECO:0000256" key="7">
    <source>
        <dbReference type="ARBA" id="ARBA00023163"/>
    </source>
</evidence>
<evidence type="ECO:0000313" key="12">
    <source>
        <dbReference type="Proteomes" id="UP001558652"/>
    </source>
</evidence>
<dbReference type="Pfam" id="PF01530">
    <property type="entry name" value="zf-C2HC"/>
    <property type="match status" value="1"/>
</dbReference>
<dbReference type="AlphaFoldDB" id="A0ABD0Z800"/>
<keyword evidence="5" id="KW-0862">Zinc</keyword>
<dbReference type="InterPro" id="IPR013761">
    <property type="entry name" value="SAM/pointed_sf"/>
</dbReference>
<feature type="region of interest" description="Disordered" evidence="10">
    <location>
        <begin position="936"/>
        <end position="955"/>
    </location>
</feature>
<protein>
    <recommendedName>
        <fullName evidence="13">Lethal(3)malignant brain tumor-like protein 3</fullName>
    </recommendedName>
</protein>
<dbReference type="InterPro" id="IPR050548">
    <property type="entry name" value="PcG_chromatin_remod_factors"/>
</dbReference>
<dbReference type="InterPro" id="IPR004092">
    <property type="entry name" value="Mbt"/>
</dbReference>
<dbReference type="Gene3D" id="1.10.150.50">
    <property type="entry name" value="Transcription Factor, Ets-1"/>
    <property type="match status" value="1"/>
</dbReference>
<keyword evidence="2" id="KW-0479">Metal-binding</keyword>
<gene>
    <name evidence="11" type="ORF">AAG570_000627</name>
</gene>
<evidence type="ECO:0000256" key="5">
    <source>
        <dbReference type="ARBA" id="ARBA00022833"/>
    </source>
</evidence>
<accession>A0ABD0Z800</accession>
<evidence type="ECO:0000256" key="2">
    <source>
        <dbReference type="ARBA" id="ARBA00022723"/>
    </source>
</evidence>
<dbReference type="SUPFAM" id="SSF63748">
    <property type="entry name" value="Tudor/PWWP/MBT"/>
    <property type="match status" value="3"/>
</dbReference>
<feature type="region of interest" description="Disordered" evidence="10">
    <location>
        <begin position="1002"/>
        <end position="1029"/>
    </location>
</feature>
<dbReference type="PROSITE" id="PS51802">
    <property type="entry name" value="ZF_CCHHC"/>
    <property type="match status" value="1"/>
</dbReference>
<feature type="region of interest" description="Disordered" evidence="10">
    <location>
        <begin position="603"/>
        <end position="636"/>
    </location>
</feature>
<keyword evidence="6" id="KW-0805">Transcription regulation</keyword>
<dbReference type="Proteomes" id="UP001558652">
    <property type="component" value="Unassembled WGS sequence"/>
</dbReference>
<dbReference type="Gene3D" id="2.30.30.140">
    <property type="match status" value="3"/>
</dbReference>
<feature type="compositionally biased region" description="Basic and acidic residues" evidence="10">
    <location>
        <begin position="1006"/>
        <end position="1025"/>
    </location>
</feature>
<comment type="caution">
    <text evidence="11">The sequence shown here is derived from an EMBL/GenBank/DDBJ whole genome shotgun (WGS) entry which is preliminary data.</text>
</comment>
<dbReference type="SMART" id="SM00561">
    <property type="entry name" value="MBT"/>
    <property type="match status" value="3"/>
</dbReference>
<keyword evidence="7" id="KW-0804">Transcription</keyword>
<dbReference type="Gene3D" id="4.10.320.30">
    <property type="match status" value="1"/>
</dbReference>
<evidence type="ECO:0000256" key="6">
    <source>
        <dbReference type="ARBA" id="ARBA00023015"/>
    </source>
</evidence>
<dbReference type="PANTHER" id="PTHR12247">
    <property type="entry name" value="POLYCOMB GROUP PROTEIN"/>
    <property type="match status" value="1"/>
</dbReference>
<evidence type="ECO:0000256" key="8">
    <source>
        <dbReference type="ARBA" id="ARBA00023242"/>
    </source>
</evidence>
<feature type="repeat" description="MBT" evidence="9">
    <location>
        <begin position="646"/>
        <end position="744"/>
    </location>
</feature>
<dbReference type="InterPro" id="IPR002515">
    <property type="entry name" value="Znf_C2H2C"/>
</dbReference>
<evidence type="ECO:0000256" key="9">
    <source>
        <dbReference type="PROSITE-ProRule" id="PRU00459"/>
    </source>
</evidence>
<dbReference type="SUPFAM" id="SSF103637">
    <property type="entry name" value="CCHHC domain"/>
    <property type="match status" value="1"/>
</dbReference>
<evidence type="ECO:0000256" key="1">
    <source>
        <dbReference type="ARBA" id="ARBA00004123"/>
    </source>
</evidence>